<dbReference type="EMBL" id="BGZK01000861">
    <property type="protein sequence ID" value="GBP63168.1"/>
    <property type="molecule type" value="Genomic_DNA"/>
</dbReference>
<protein>
    <submittedName>
        <fullName evidence="1">Uncharacterized protein</fullName>
    </submittedName>
</protein>
<proteinExistence type="predicted"/>
<sequence length="225" mass="25364">MQPVVPIRRSFLINYFNRQKRSAESPAPRNYFFYGLLRRARLSSALMIYRSGRDYRNRFIVIHHAAAEININCIITVTNGKPESYLGHMPVCFDHTAHSIDVFVVHSSGSATVTKFVTETDTTVFEFCKLLLDRALAGCGLGLMPPVEKFNVYYNYPTECRSCIFLVSESYGCPTSPSSLHNFPTSTFPSSPSAHCFFHQIPYSYLRGQQRTIGSSGVASVHGRR</sequence>
<accession>A0A4C1XIC6</accession>
<keyword evidence="2" id="KW-1185">Reference proteome</keyword>
<reference evidence="1 2" key="1">
    <citation type="journal article" date="2019" name="Commun. Biol.">
        <title>The bagworm genome reveals a unique fibroin gene that provides high tensile strength.</title>
        <authorList>
            <person name="Kono N."/>
            <person name="Nakamura H."/>
            <person name="Ohtoshi R."/>
            <person name="Tomita M."/>
            <person name="Numata K."/>
            <person name="Arakawa K."/>
        </authorList>
    </citation>
    <scope>NUCLEOTIDE SEQUENCE [LARGE SCALE GENOMIC DNA]</scope>
</reference>
<dbReference type="AlphaFoldDB" id="A0A4C1XIC6"/>
<name>A0A4C1XIC6_EUMVA</name>
<gene>
    <name evidence="1" type="ORF">EVAR_59727_1</name>
</gene>
<organism evidence="1 2">
    <name type="scientific">Eumeta variegata</name>
    <name type="common">Bagworm moth</name>
    <name type="synonym">Eumeta japonica</name>
    <dbReference type="NCBI Taxonomy" id="151549"/>
    <lineage>
        <taxon>Eukaryota</taxon>
        <taxon>Metazoa</taxon>
        <taxon>Ecdysozoa</taxon>
        <taxon>Arthropoda</taxon>
        <taxon>Hexapoda</taxon>
        <taxon>Insecta</taxon>
        <taxon>Pterygota</taxon>
        <taxon>Neoptera</taxon>
        <taxon>Endopterygota</taxon>
        <taxon>Lepidoptera</taxon>
        <taxon>Glossata</taxon>
        <taxon>Ditrysia</taxon>
        <taxon>Tineoidea</taxon>
        <taxon>Psychidae</taxon>
        <taxon>Oiketicinae</taxon>
        <taxon>Eumeta</taxon>
    </lineage>
</organism>
<evidence type="ECO:0000313" key="2">
    <source>
        <dbReference type="Proteomes" id="UP000299102"/>
    </source>
</evidence>
<comment type="caution">
    <text evidence="1">The sequence shown here is derived from an EMBL/GenBank/DDBJ whole genome shotgun (WGS) entry which is preliminary data.</text>
</comment>
<dbReference type="Proteomes" id="UP000299102">
    <property type="component" value="Unassembled WGS sequence"/>
</dbReference>
<evidence type="ECO:0000313" key="1">
    <source>
        <dbReference type="EMBL" id="GBP63168.1"/>
    </source>
</evidence>